<dbReference type="EMBL" id="MU970056">
    <property type="protein sequence ID" value="KAK9323836.1"/>
    <property type="molecule type" value="Genomic_DNA"/>
</dbReference>
<dbReference type="Proteomes" id="UP001489719">
    <property type="component" value="Unassembled WGS sequence"/>
</dbReference>
<keyword evidence="2" id="KW-1185">Reference proteome</keyword>
<sequence>MIPHPAGSQQLYKLTTPRPQPACQTNTRNEMTASSNVLITGAAGFIGQLVAKELLNDPKNKVTLTDVIEPPVPAGALYPENATVIKTDLLKSASTVVDKSLDAVYIFHGIMSSGSEENFELGITVNVDATRALLDVIRQTVPGIRVIYASSQAVYGLPIPDVVDEHVVPTPQSSYGFEKLICEQLINDYTRRGFIDGFTLRFPTISVRPGKPTAAASSFVSGMIREPLSGIECVIPVKDRSFVSWICSPKTLVANLLYALTMPSDVLPKHIRFVNLPGIGVSIQEMMDALESVAGAAALKLIKEEDVPEVRTILYSWPQKFDNARAYQMGFKPDQPFEDTVRDYQKLLAKSKAKGINGYTA</sequence>
<name>A0ACC3TS61_9ASCO</name>
<reference evidence="2" key="1">
    <citation type="journal article" date="2024" name="Front. Bioeng. Biotechnol.">
        <title>Genome-scale model development and genomic sequencing of the oleaginous clade Lipomyces.</title>
        <authorList>
            <person name="Czajka J.J."/>
            <person name="Han Y."/>
            <person name="Kim J."/>
            <person name="Mondo S.J."/>
            <person name="Hofstad B.A."/>
            <person name="Robles A."/>
            <person name="Haridas S."/>
            <person name="Riley R."/>
            <person name="LaButti K."/>
            <person name="Pangilinan J."/>
            <person name="Andreopoulos W."/>
            <person name="Lipzen A."/>
            <person name="Yan J."/>
            <person name="Wang M."/>
            <person name="Ng V."/>
            <person name="Grigoriev I.V."/>
            <person name="Spatafora J.W."/>
            <person name="Magnuson J.K."/>
            <person name="Baker S.E."/>
            <person name="Pomraning K.R."/>
        </authorList>
    </citation>
    <scope>NUCLEOTIDE SEQUENCE [LARGE SCALE GENOMIC DNA]</scope>
    <source>
        <strain evidence="2">CBS 10300</strain>
    </source>
</reference>
<gene>
    <name evidence="1" type="ORF">V1517DRAFT_319058</name>
</gene>
<evidence type="ECO:0000313" key="2">
    <source>
        <dbReference type="Proteomes" id="UP001489719"/>
    </source>
</evidence>
<evidence type="ECO:0000313" key="1">
    <source>
        <dbReference type="EMBL" id="KAK9323836.1"/>
    </source>
</evidence>
<organism evidence="1 2">
    <name type="scientific">Lipomyces orientalis</name>
    <dbReference type="NCBI Taxonomy" id="1233043"/>
    <lineage>
        <taxon>Eukaryota</taxon>
        <taxon>Fungi</taxon>
        <taxon>Dikarya</taxon>
        <taxon>Ascomycota</taxon>
        <taxon>Saccharomycotina</taxon>
        <taxon>Lipomycetes</taxon>
        <taxon>Lipomycetales</taxon>
        <taxon>Lipomycetaceae</taxon>
        <taxon>Lipomyces</taxon>
    </lineage>
</organism>
<comment type="caution">
    <text evidence="1">The sequence shown here is derived from an EMBL/GenBank/DDBJ whole genome shotgun (WGS) entry which is preliminary data.</text>
</comment>
<proteinExistence type="predicted"/>
<accession>A0ACC3TS61</accession>
<protein>
    <submittedName>
        <fullName evidence="1">Uncharacterized protein</fullName>
    </submittedName>
</protein>